<evidence type="ECO:0000259" key="2">
    <source>
        <dbReference type="PROSITE" id="PS50879"/>
    </source>
</evidence>
<dbReference type="SUPFAM" id="SSF56672">
    <property type="entry name" value="DNA/RNA polymerases"/>
    <property type="match status" value="1"/>
</dbReference>
<dbReference type="InterPro" id="IPR036397">
    <property type="entry name" value="RNaseH_sf"/>
</dbReference>
<dbReference type="STRING" id="573508.A0A1E3B3A6"/>
<dbReference type="GO" id="GO:0004523">
    <property type="term" value="F:RNA-DNA hybrid ribonuclease activity"/>
    <property type="evidence" value="ECO:0007669"/>
    <property type="project" value="InterPro"/>
</dbReference>
<dbReference type="Pfam" id="PF00078">
    <property type="entry name" value="RVT_1"/>
    <property type="match status" value="1"/>
</dbReference>
<dbReference type="CDD" id="cd09276">
    <property type="entry name" value="Rnase_HI_RT_non_LTR"/>
    <property type="match status" value="1"/>
</dbReference>
<dbReference type="CDD" id="cd01650">
    <property type="entry name" value="RT_nLTR_like"/>
    <property type="match status" value="1"/>
</dbReference>
<reference evidence="3 4" key="1">
    <citation type="journal article" date="2016" name="BMC Genomics">
        <title>Comparative genomic and transcriptomic analyses of the Fuzhuan brick tea-fermentation fungus Aspergillus cristatus.</title>
        <authorList>
            <person name="Ge Y."/>
            <person name="Wang Y."/>
            <person name="Liu Y."/>
            <person name="Tan Y."/>
            <person name="Ren X."/>
            <person name="Zhang X."/>
            <person name="Hyde K.D."/>
            <person name="Liu Y."/>
            <person name="Liu Z."/>
        </authorList>
    </citation>
    <scope>NUCLEOTIDE SEQUENCE [LARGE SCALE GENOMIC DNA]</scope>
    <source>
        <strain evidence="3 4">GZAAS20.1005</strain>
    </source>
</reference>
<dbReference type="AlphaFoldDB" id="A0A1E3B3A6"/>
<evidence type="ECO:0000259" key="1">
    <source>
        <dbReference type="PROSITE" id="PS50878"/>
    </source>
</evidence>
<comment type="caution">
    <text evidence="3">The sequence shown here is derived from an EMBL/GenBank/DDBJ whole genome shotgun (WGS) entry which is preliminary data.</text>
</comment>
<dbReference type="InterPro" id="IPR002156">
    <property type="entry name" value="RNaseH_domain"/>
</dbReference>
<name>A0A1E3B3A6_ASPCR</name>
<dbReference type="PANTHER" id="PTHR33481:SF1">
    <property type="entry name" value="ENDONUCLEASE_EXONUCLEASE_PHOSPHATASE DOMAIN-CONTAINING PROTEIN-RELATED"/>
    <property type="match status" value="1"/>
</dbReference>
<organism evidence="3 4">
    <name type="scientific">Aspergillus cristatus</name>
    <name type="common">Chinese Fuzhuan brick tea-fermentation fungus</name>
    <name type="synonym">Eurotium cristatum</name>
    <dbReference type="NCBI Taxonomy" id="573508"/>
    <lineage>
        <taxon>Eukaryota</taxon>
        <taxon>Fungi</taxon>
        <taxon>Dikarya</taxon>
        <taxon>Ascomycota</taxon>
        <taxon>Pezizomycotina</taxon>
        <taxon>Eurotiomycetes</taxon>
        <taxon>Eurotiomycetidae</taxon>
        <taxon>Eurotiales</taxon>
        <taxon>Aspergillaceae</taxon>
        <taxon>Aspergillus</taxon>
        <taxon>Aspergillus subgen. Aspergillus</taxon>
    </lineage>
</organism>
<proteinExistence type="predicted"/>
<dbReference type="PROSITE" id="PS50879">
    <property type="entry name" value="RNASE_H_1"/>
    <property type="match status" value="1"/>
</dbReference>
<protein>
    <recommendedName>
        <fullName evidence="5">RNase H type-1 domain-containing protein</fullName>
    </recommendedName>
</protein>
<dbReference type="Gene3D" id="3.30.420.10">
    <property type="entry name" value="Ribonuclease H-like superfamily/Ribonuclease H"/>
    <property type="match status" value="1"/>
</dbReference>
<dbReference type="Proteomes" id="UP000094569">
    <property type="component" value="Unassembled WGS sequence"/>
</dbReference>
<dbReference type="GO" id="GO:0003676">
    <property type="term" value="F:nucleic acid binding"/>
    <property type="evidence" value="ECO:0007669"/>
    <property type="project" value="InterPro"/>
</dbReference>
<dbReference type="InterPro" id="IPR012337">
    <property type="entry name" value="RNaseH-like_sf"/>
</dbReference>
<dbReference type="SUPFAM" id="SSF53098">
    <property type="entry name" value="Ribonuclease H-like"/>
    <property type="match status" value="1"/>
</dbReference>
<dbReference type="EMBL" id="JXNT01000016">
    <property type="protein sequence ID" value="ODM15404.1"/>
    <property type="molecule type" value="Genomic_DNA"/>
</dbReference>
<dbReference type="PROSITE" id="PS50878">
    <property type="entry name" value="RT_POL"/>
    <property type="match status" value="1"/>
</dbReference>
<feature type="domain" description="RNase H type-1" evidence="2">
    <location>
        <begin position="594"/>
        <end position="742"/>
    </location>
</feature>
<accession>A0A1E3B3A6</accession>
<dbReference type="Pfam" id="PF00075">
    <property type="entry name" value="RNase_H"/>
    <property type="match status" value="1"/>
</dbReference>
<evidence type="ECO:0000313" key="3">
    <source>
        <dbReference type="EMBL" id="ODM15404.1"/>
    </source>
</evidence>
<evidence type="ECO:0008006" key="5">
    <source>
        <dbReference type="Google" id="ProtNLM"/>
    </source>
</evidence>
<sequence length="891" mass="98069">MKKSYMAVCGLTQHVTQIVPQQKQKQHNGPFAEHKDIFKAIKWNRIEGTFSTPPLKDGNRVHTTANAKAELLVKTLLQKAACTEDVPVNCNNPEATLPFPDVTTGEAHQAIFQAKSSTPSQDEIPNAVLKKAWPALGSHISALYKHCATTGWHPMPFQQALLVALPKPGKKDYSSPHSYRLIALLSTLGKGLERLMACRLAWIAIRHKVLHPQQFGALPCRSATDLAAALVHDIEEAWARGLSASMLTLDVKGAFDAVLPAIRLDGHQSPAFAVPAGLPQGSPVSPILFMLYIEPIFKLGPALAHRGRFGYADDICQLVVSKSLEENTTKLQNITGDLMAWGHREGLTFDLDKTELQHYAKGQKSTNPTCTIHTPEEAVEIKPPPLNGATRWLGIWFDQKLNFKTHAHTLAAKAKLAAGGIQALANTVQGVKAPLLRQATIAWMKRPAQDSSGRQKPISNRVSIQLACLDRVLRSALLKVLPVYKTTPTAVLHREAAIPPMELLLNQRHHGLAIRVHKLDVQHPLYRRATRLRSLHINTRLLRAANPASFHSIEKIDPLLTSPWDTNLTFKEQPTATAKAQAKKDFQKWLASIPPLSIVVYTDGSKGKDSNAAGAGWVGYWGTSKTRTFCGHTKLPNHEVFDAEARAALLGLQAALKDPKAQHSTNIYICLDNLEAVQQLQGEPTGSSQSVFMSFQGIAQTWPNCARAPGIQPGKVQVKWVPGHTGIEGNEAADKEAKLGCHAPLQLSPPPASIAATKRAAQRVHWQRFAQYWSDKAPKRYKDLGIGLEKRPPELCLPRAALGRLLAARSGHGDFAEYHERFKHEDAPLTCSCGCRKEPSHFYYCRAGRKAAAHPWSHQSVAEILSTKAGFTAYADWLGRSRFFTDICRNH</sequence>
<feature type="domain" description="Reverse transcriptase" evidence="1">
    <location>
        <begin position="146"/>
        <end position="397"/>
    </location>
</feature>
<gene>
    <name evidence="3" type="ORF">SI65_09007</name>
</gene>
<dbReference type="PANTHER" id="PTHR33481">
    <property type="entry name" value="REVERSE TRANSCRIPTASE"/>
    <property type="match status" value="1"/>
</dbReference>
<dbReference type="OrthoDB" id="4357294at2759"/>
<dbReference type="InterPro" id="IPR043502">
    <property type="entry name" value="DNA/RNA_pol_sf"/>
</dbReference>
<evidence type="ECO:0000313" key="4">
    <source>
        <dbReference type="Proteomes" id="UP000094569"/>
    </source>
</evidence>
<keyword evidence="4" id="KW-1185">Reference proteome</keyword>
<dbReference type="InterPro" id="IPR000477">
    <property type="entry name" value="RT_dom"/>
</dbReference>
<dbReference type="VEuPathDB" id="FungiDB:SI65_09007"/>